<dbReference type="GO" id="GO:0003677">
    <property type="term" value="F:DNA binding"/>
    <property type="evidence" value="ECO:0007669"/>
    <property type="project" value="UniProtKB-KW"/>
</dbReference>
<sequence length="122" mass="13675">MSAFSLRSRSEAVAPKRMGPELLEMVAERFKALSDRARLSLLQELRTGPRTVNDLVEATGMGQANVSRHLAQLFANGLVSRERDGVYVRYELADKDVLKLCELVCGRLETELTERRKVLGGR</sequence>
<keyword evidence="1" id="KW-0805">Transcription regulation</keyword>
<evidence type="ECO:0000256" key="2">
    <source>
        <dbReference type="ARBA" id="ARBA00023125"/>
    </source>
</evidence>
<dbReference type="Proteomes" id="UP000076404">
    <property type="component" value="Chromosome"/>
</dbReference>
<dbReference type="InterPro" id="IPR036390">
    <property type="entry name" value="WH_DNA-bd_sf"/>
</dbReference>
<dbReference type="OrthoDB" id="582176at2"/>
<name>A0A143BLT7_9BACT</name>
<dbReference type="PANTHER" id="PTHR43132">
    <property type="entry name" value="ARSENICAL RESISTANCE OPERON REPRESSOR ARSR-RELATED"/>
    <property type="match status" value="1"/>
</dbReference>
<keyword evidence="2" id="KW-0238">DNA-binding</keyword>
<dbReference type="Gene3D" id="1.10.10.10">
    <property type="entry name" value="Winged helix-like DNA-binding domain superfamily/Winged helix DNA-binding domain"/>
    <property type="match status" value="1"/>
</dbReference>
<keyword evidence="3" id="KW-0804">Transcription</keyword>
<dbReference type="CDD" id="cd00090">
    <property type="entry name" value="HTH_ARSR"/>
    <property type="match status" value="1"/>
</dbReference>
<dbReference type="InterPro" id="IPR011991">
    <property type="entry name" value="ArsR-like_HTH"/>
</dbReference>
<evidence type="ECO:0000256" key="1">
    <source>
        <dbReference type="ARBA" id="ARBA00023015"/>
    </source>
</evidence>
<protein>
    <submittedName>
        <fullName evidence="5">ArsR family transcriptional regulator</fullName>
    </submittedName>
</protein>
<dbReference type="InterPro" id="IPR051011">
    <property type="entry name" value="Metal_resp_trans_reg"/>
</dbReference>
<evidence type="ECO:0000259" key="4">
    <source>
        <dbReference type="PROSITE" id="PS50987"/>
    </source>
</evidence>
<reference evidence="5 6" key="2">
    <citation type="journal article" date="2016" name="Environ. Microbiol. Rep.">
        <title>Metagenomic evidence for the presence of phototrophic Gemmatimonadetes bacteria in diverse environments.</title>
        <authorList>
            <person name="Zeng Y."/>
            <person name="Baumbach J."/>
            <person name="Barbosa E.G."/>
            <person name="Azevedo V."/>
            <person name="Zhang C."/>
            <person name="Koblizek M."/>
        </authorList>
    </citation>
    <scope>NUCLEOTIDE SEQUENCE [LARGE SCALE GENOMIC DNA]</scope>
    <source>
        <strain evidence="5 6">AP64</strain>
    </source>
</reference>
<dbReference type="Pfam" id="PF01022">
    <property type="entry name" value="HTH_5"/>
    <property type="match status" value="1"/>
</dbReference>
<evidence type="ECO:0000256" key="3">
    <source>
        <dbReference type="ARBA" id="ARBA00023163"/>
    </source>
</evidence>
<feature type="domain" description="HTH arsR-type" evidence="4">
    <location>
        <begin position="18"/>
        <end position="112"/>
    </location>
</feature>
<proteinExistence type="predicted"/>
<dbReference type="PRINTS" id="PR00778">
    <property type="entry name" value="HTHARSR"/>
</dbReference>
<evidence type="ECO:0000313" key="6">
    <source>
        <dbReference type="Proteomes" id="UP000076404"/>
    </source>
</evidence>
<dbReference type="EMBL" id="CP011454">
    <property type="protein sequence ID" value="AMW05573.1"/>
    <property type="molecule type" value="Genomic_DNA"/>
</dbReference>
<evidence type="ECO:0000313" key="5">
    <source>
        <dbReference type="EMBL" id="AMW05573.1"/>
    </source>
</evidence>
<keyword evidence="6" id="KW-1185">Reference proteome</keyword>
<dbReference type="NCBIfam" id="NF033788">
    <property type="entry name" value="HTH_metalloreg"/>
    <property type="match status" value="1"/>
</dbReference>
<dbReference type="InterPro" id="IPR001845">
    <property type="entry name" value="HTH_ArsR_DNA-bd_dom"/>
</dbReference>
<dbReference type="PROSITE" id="PS50987">
    <property type="entry name" value="HTH_ARSR_2"/>
    <property type="match status" value="1"/>
</dbReference>
<gene>
    <name evidence="5" type="ORF">GEMMAAP_13675</name>
</gene>
<accession>A0A143BLT7</accession>
<dbReference type="STRING" id="1379270.GEMMAAP_13675"/>
<dbReference type="SUPFAM" id="SSF46785">
    <property type="entry name" value="Winged helix' DNA-binding domain"/>
    <property type="match status" value="1"/>
</dbReference>
<dbReference type="eggNOG" id="COG0640">
    <property type="taxonomic scope" value="Bacteria"/>
</dbReference>
<dbReference type="KEGG" id="gph:GEMMAAP_13675"/>
<dbReference type="InterPro" id="IPR036388">
    <property type="entry name" value="WH-like_DNA-bd_sf"/>
</dbReference>
<reference evidence="5 6" key="1">
    <citation type="journal article" date="2014" name="Proc. Natl. Acad. Sci. U.S.A.">
        <title>Functional type 2 photosynthetic reaction centers found in the rare bacterial phylum Gemmatimonadetes.</title>
        <authorList>
            <person name="Zeng Y."/>
            <person name="Feng F."/>
            <person name="Medova H."/>
            <person name="Dean J."/>
            <person name="Koblizek M."/>
        </authorList>
    </citation>
    <scope>NUCLEOTIDE SEQUENCE [LARGE SCALE GENOMIC DNA]</scope>
    <source>
        <strain evidence="5 6">AP64</strain>
    </source>
</reference>
<dbReference type="SMART" id="SM00418">
    <property type="entry name" value="HTH_ARSR"/>
    <property type="match status" value="1"/>
</dbReference>
<organism evidence="5 6">
    <name type="scientific">Gemmatimonas phototrophica</name>
    <dbReference type="NCBI Taxonomy" id="1379270"/>
    <lineage>
        <taxon>Bacteria</taxon>
        <taxon>Pseudomonadati</taxon>
        <taxon>Gemmatimonadota</taxon>
        <taxon>Gemmatimonadia</taxon>
        <taxon>Gemmatimonadales</taxon>
        <taxon>Gemmatimonadaceae</taxon>
        <taxon>Gemmatimonas</taxon>
    </lineage>
</organism>
<dbReference type="AlphaFoldDB" id="A0A143BLT7"/>
<dbReference type="GO" id="GO:0003700">
    <property type="term" value="F:DNA-binding transcription factor activity"/>
    <property type="evidence" value="ECO:0007669"/>
    <property type="project" value="InterPro"/>
</dbReference>
<dbReference type="PANTHER" id="PTHR43132:SF9">
    <property type="entry name" value="ARSR FAMILY TRANSCRIPTIONAL REGULATORY PROTEIN"/>
    <property type="match status" value="1"/>
</dbReference>